<dbReference type="Proteomes" id="UP000188613">
    <property type="component" value="Unassembled WGS sequence"/>
</dbReference>
<name>A0A1V2AAA2_9BACI</name>
<gene>
    <name evidence="1" type="ORF">BTO28_05210</name>
</gene>
<dbReference type="EMBL" id="MSFI01000008">
    <property type="protein sequence ID" value="OMP67887.1"/>
    <property type="molecule type" value="Genomic_DNA"/>
</dbReference>
<dbReference type="AlphaFoldDB" id="A0A1V2AAA2"/>
<dbReference type="OrthoDB" id="2360619at2"/>
<protein>
    <submittedName>
        <fullName evidence="1">Uncharacterized protein</fullName>
    </submittedName>
</protein>
<accession>A0A1V2AAA2</accession>
<dbReference type="STRING" id="1714355.BTO28_05210"/>
<evidence type="ECO:0000313" key="1">
    <source>
        <dbReference type="EMBL" id="OMP67887.1"/>
    </source>
</evidence>
<organism evidence="1 2">
    <name type="scientific">Domibacillus epiphyticus</name>
    <dbReference type="NCBI Taxonomy" id="1714355"/>
    <lineage>
        <taxon>Bacteria</taxon>
        <taxon>Bacillati</taxon>
        <taxon>Bacillota</taxon>
        <taxon>Bacilli</taxon>
        <taxon>Bacillales</taxon>
        <taxon>Bacillaceae</taxon>
        <taxon>Domibacillus</taxon>
    </lineage>
</organism>
<keyword evidence="2" id="KW-1185">Reference proteome</keyword>
<dbReference type="RefSeq" id="WP_076764490.1">
    <property type="nucleotide sequence ID" value="NZ_MSFI01000008.1"/>
</dbReference>
<evidence type="ECO:0000313" key="2">
    <source>
        <dbReference type="Proteomes" id="UP000188613"/>
    </source>
</evidence>
<reference evidence="1 2" key="1">
    <citation type="submission" date="2016-12" db="EMBL/GenBank/DDBJ databases">
        <title>Domibacillus sp. SAB 38T whole genome sequencing.</title>
        <authorList>
            <person name="Verma A."/>
            <person name="Ojha A.K."/>
            <person name="Krishnamurthi S."/>
        </authorList>
    </citation>
    <scope>NUCLEOTIDE SEQUENCE [LARGE SCALE GENOMIC DNA]</scope>
    <source>
        <strain evidence="1 2">SAB 38</strain>
    </source>
</reference>
<proteinExistence type="predicted"/>
<comment type="caution">
    <text evidence="1">The sequence shown here is derived from an EMBL/GenBank/DDBJ whole genome shotgun (WGS) entry which is preliminary data.</text>
</comment>
<sequence>MLTFEEKKAIIDTFPQLSAKNVSMKRINYHFEESLYEKTIVVYHLHPNGNGFVFVGDLPGYDANDKGLVNIREATEAELRSAITDSIRYLSDKAEDEIIEQEPVLNEEEWSNQKGQLLILANEDELWNVYTGLNLEESFESFKEAERYLLEEGFRRTRS</sequence>